<feature type="domain" description="Cupin type-2" evidence="1">
    <location>
        <begin position="58"/>
        <end position="111"/>
    </location>
</feature>
<organism evidence="2 3">
    <name type="scientific">Rhodanobacter lindaniclasticus</name>
    <dbReference type="NCBI Taxonomy" id="75310"/>
    <lineage>
        <taxon>Bacteria</taxon>
        <taxon>Pseudomonadati</taxon>
        <taxon>Pseudomonadota</taxon>
        <taxon>Gammaproteobacteria</taxon>
        <taxon>Lysobacterales</taxon>
        <taxon>Rhodanobacteraceae</taxon>
        <taxon>Rhodanobacter</taxon>
    </lineage>
</organism>
<dbReference type="PANTHER" id="PTHR36114:SF1">
    <property type="entry name" value="16.7 KDA PROTEIN IN WHIE LOCUS"/>
    <property type="match status" value="1"/>
</dbReference>
<dbReference type="CDD" id="cd02226">
    <property type="entry name" value="cupin_YdbB-like"/>
    <property type="match status" value="1"/>
</dbReference>
<accession>A0A4V3USC7</accession>
<protein>
    <recommendedName>
        <fullName evidence="1">Cupin type-2 domain-containing protein</fullName>
    </recommendedName>
</protein>
<keyword evidence="3" id="KW-1185">Reference proteome</keyword>
<comment type="caution">
    <text evidence="2">The sequence shown here is derived from an EMBL/GenBank/DDBJ whole genome shotgun (WGS) entry which is preliminary data.</text>
</comment>
<dbReference type="SUPFAM" id="SSF51182">
    <property type="entry name" value="RmlC-like cupins"/>
    <property type="match status" value="1"/>
</dbReference>
<sequence>MTSEFPSVVEYSAEQAKFSGLEVLDIQALQAAVAEPYKNQVLLNVNADCLRMAVFEEEYRWHYHPDSDELFLVVAGELHIEFYDREEVVLRPWQVLVVPGGVAHRTRAVGRTVNLTVERQSGQVEFVEPPPNKSSGNFPSTPGA</sequence>
<dbReference type="InterPro" id="IPR014710">
    <property type="entry name" value="RmlC-like_jellyroll"/>
</dbReference>
<dbReference type="EMBL" id="MWIO01000043">
    <property type="protein sequence ID" value="THD06221.1"/>
    <property type="molecule type" value="Genomic_DNA"/>
</dbReference>
<dbReference type="AlphaFoldDB" id="A0A4V3USC7"/>
<name>A0A4V3USC7_9GAMM</name>
<evidence type="ECO:0000259" key="1">
    <source>
        <dbReference type="Pfam" id="PF07883"/>
    </source>
</evidence>
<gene>
    <name evidence="2" type="ORF">B1991_14045</name>
</gene>
<dbReference type="Pfam" id="PF07883">
    <property type="entry name" value="Cupin_2"/>
    <property type="match status" value="1"/>
</dbReference>
<dbReference type="InterPro" id="IPR052044">
    <property type="entry name" value="PKS_Associated_Protein"/>
</dbReference>
<dbReference type="InterPro" id="IPR011051">
    <property type="entry name" value="RmlC_Cupin_sf"/>
</dbReference>
<dbReference type="InterPro" id="IPR013096">
    <property type="entry name" value="Cupin_2"/>
</dbReference>
<evidence type="ECO:0000313" key="2">
    <source>
        <dbReference type="EMBL" id="THD06221.1"/>
    </source>
</evidence>
<proteinExistence type="predicted"/>
<dbReference type="PANTHER" id="PTHR36114">
    <property type="entry name" value="16.7 KDA PROTEIN IN WHIE LOCUS"/>
    <property type="match status" value="1"/>
</dbReference>
<dbReference type="Gene3D" id="2.60.120.10">
    <property type="entry name" value="Jelly Rolls"/>
    <property type="match status" value="1"/>
</dbReference>
<dbReference type="Proteomes" id="UP000306317">
    <property type="component" value="Unassembled WGS sequence"/>
</dbReference>
<reference evidence="2 3" key="1">
    <citation type="submission" date="2017-02" db="EMBL/GenBank/DDBJ databases">
        <title>Whole genome sequencing of Rhodanobacter lindaniclasticus DSM 17932.</title>
        <authorList>
            <person name="Kumar S."/>
            <person name="Patil P."/>
            <person name="Patil P.B."/>
        </authorList>
    </citation>
    <scope>NUCLEOTIDE SEQUENCE [LARGE SCALE GENOMIC DNA]</scope>
    <source>
        <strain evidence="2 3">DSM 17932</strain>
    </source>
</reference>
<evidence type="ECO:0000313" key="3">
    <source>
        <dbReference type="Proteomes" id="UP000306317"/>
    </source>
</evidence>
<dbReference type="RefSeq" id="WP_246031180.1">
    <property type="nucleotide sequence ID" value="NZ_MWIO01000043.1"/>
</dbReference>